<dbReference type="KEGG" id="ccha:ELD05_06085"/>
<evidence type="ECO:0000259" key="1">
    <source>
        <dbReference type="Pfam" id="PF09989"/>
    </source>
</evidence>
<accession>A0A3T0D5C9</accession>
<dbReference type="EMBL" id="CP034791">
    <property type="protein sequence ID" value="AZT90243.1"/>
    <property type="molecule type" value="Genomic_DNA"/>
</dbReference>
<organism evidence="2 3">
    <name type="scientific">Caldicellulosiruptor changbaiensis</name>
    <dbReference type="NCBI Taxonomy" id="1222016"/>
    <lineage>
        <taxon>Bacteria</taxon>
        <taxon>Bacillati</taxon>
        <taxon>Bacillota</taxon>
        <taxon>Bacillota incertae sedis</taxon>
        <taxon>Caldicellulosiruptorales</taxon>
        <taxon>Caldicellulosiruptoraceae</taxon>
        <taxon>Caldicellulosiruptor</taxon>
    </lineage>
</organism>
<evidence type="ECO:0000313" key="2">
    <source>
        <dbReference type="EMBL" id="AZT90243.1"/>
    </source>
</evidence>
<sequence length="364" mass="41754">MKITFPHMGNLYMIAKPLFEELGFEVIVPPPNNRKTLEIGKNYSPEFICMPFKLNIGNFVQAIEMGADTIVMFGGCGPCRFGYYGALQKEILKDAGFDVQMIVIEPLHYGIENFLSEAGKVFAKKNLIGILPKIYSLAKMIDRIEKRVHFLRPREMVKGNVDRIYNRFRIEALKTKGIEQMKKLTEATTVLLDNVYVVDENVKKIGIVGEIYTIIDDFANLNIEKIIGDMGYEVERNLYISYWIDNHLIYPLLRKKDLVVKRYSKDIMENLIGGHARETIAYAKWFESKYFAGIVHVFPLTCMPEIVAKSVLADLRNELRVPLLHIVVDEMESDVGLKTRLEAFLDLIESRSEKSGQAKLLSWN</sequence>
<feature type="domain" description="DUF2229" evidence="1">
    <location>
        <begin position="8"/>
        <end position="70"/>
    </location>
</feature>
<evidence type="ECO:0000313" key="3">
    <source>
        <dbReference type="Proteomes" id="UP000282930"/>
    </source>
</evidence>
<dbReference type="PANTHER" id="PTHR32329:SF2">
    <property type="entry name" value="BIFUNCTIONAL PROTEIN [INCLUDES 2-HYDROXYACYL-COA DEHYDRATASE (N-TER) AND ITS ACTIVATOR DOMAIN (C_TERM)"/>
    <property type="match status" value="1"/>
</dbReference>
<dbReference type="RefSeq" id="WP_127351730.1">
    <property type="nucleotide sequence ID" value="NZ_CP034791.1"/>
</dbReference>
<dbReference type="PANTHER" id="PTHR32329">
    <property type="entry name" value="BIFUNCTIONAL PROTEIN [INCLUDES 2-HYDROXYACYL-COA DEHYDRATASE (N-TER) AND ITS ACTIVATOR DOMAIN (C_TERM)-RELATED"/>
    <property type="match status" value="1"/>
</dbReference>
<proteinExistence type="predicted"/>
<reference evidence="2 3" key="1">
    <citation type="submission" date="2018-12" db="EMBL/GenBank/DDBJ databases">
        <title>Genome sequence from the cellulolytic species, Caldicellulosiruptor changbaiensis.</title>
        <authorList>
            <person name="Blumer-Schuette S.E."/>
            <person name="Mendoza C."/>
        </authorList>
    </citation>
    <scope>NUCLEOTIDE SEQUENCE [LARGE SCALE GENOMIC DNA]</scope>
    <source>
        <strain evidence="2 3">CBS-Z</strain>
    </source>
</reference>
<dbReference type="Gene3D" id="3.40.50.11900">
    <property type="match status" value="1"/>
</dbReference>
<gene>
    <name evidence="2" type="ORF">ELD05_06085</name>
</gene>
<dbReference type="InterPro" id="IPR018709">
    <property type="entry name" value="CoA_activase_DUF2229"/>
</dbReference>
<dbReference type="AlphaFoldDB" id="A0A3T0D5C9"/>
<name>A0A3T0D5C9_9FIRM</name>
<dbReference type="Proteomes" id="UP000282930">
    <property type="component" value="Chromosome"/>
</dbReference>
<dbReference type="Pfam" id="PF09989">
    <property type="entry name" value="DUF2229"/>
    <property type="match status" value="1"/>
</dbReference>
<keyword evidence="3" id="KW-1185">Reference proteome</keyword>
<protein>
    <recommendedName>
        <fullName evidence="1">DUF2229 domain-containing protein</fullName>
    </recommendedName>
</protein>
<dbReference type="InterPro" id="IPR051805">
    <property type="entry name" value="Dehydratase_Activator_Redct"/>
</dbReference>